<dbReference type="OrthoDB" id="460967at2"/>
<keyword evidence="1" id="KW-0732">Signal</keyword>
<evidence type="ECO:0000256" key="1">
    <source>
        <dbReference type="SAM" id="SignalP"/>
    </source>
</evidence>
<reference evidence="2" key="1">
    <citation type="submission" date="2016-09" db="EMBL/GenBank/DDBJ databases">
        <title>Draft genome of thermotolerant cyanobacterium Desertifilum sp. strain IPPAS B-1220.</title>
        <authorList>
            <person name="Sinetova M.A."/>
            <person name="Bolakhan K."/>
            <person name="Zayadan B.K."/>
            <person name="Mironov K.S."/>
            <person name="Ustinova V."/>
            <person name="Kupriyanova E.V."/>
            <person name="Sidorov R.A."/>
            <person name="Skrypnik A.N."/>
            <person name="Gogoleva N.E."/>
            <person name="Gogolev Y.V."/>
            <person name="Los D.A."/>
        </authorList>
    </citation>
    <scope>NUCLEOTIDE SEQUENCE [LARGE SCALE GENOMIC DNA]</scope>
    <source>
        <strain evidence="2">IPPAS B-1220</strain>
    </source>
</reference>
<sequence length="140" mass="14679">MKNHFALSLIFAGTLLTSGVALSLATPTACLAQTLTSQQRQQIRSAVIQSVGQPNLPTPQVSKITVQGQYGLASWLMGEAGGLVALVNEGKGWRVIDLGGGLPGPRDLAQQTGMPIAIAQQLLAQHFRDTTQSMSISGVQ</sequence>
<dbReference type="RefSeq" id="WP_069967591.1">
    <property type="nucleotide sequence ID" value="NZ_CM124774.1"/>
</dbReference>
<feature type="chain" id="PRO_5009184324" evidence="1">
    <location>
        <begin position="33"/>
        <end position="140"/>
    </location>
</feature>
<accession>A0A1E5QJJ1</accession>
<organism evidence="2">
    <name type="scientific">Desertifilum tharense IPPAS B-1220</name>
    <dbReference type="NCBI Taxonomy" id="1781255"/>
    <lineage>
        <taxon>Bacteria</taxon>
        <taxon>Bacillati</taxon>
        <taxon>Cyanobacteriota</taxon>
        <taxon>Cyanophyceae</taxon>
        <taxon>Desertifilales</taxon>
        <taxon>Desertifilaceae</taxon>
        <taxon>Desertifilum</taxon>
    </lineage>
</organism>
<evidence type="ECO:0000313" key="2">
    <source>
        <dbReference type="EMBL" id="OEJ74842.1"/>
    </source>
</evidence>
<gene>
    <name evidence="2" type="ORF">BH720_12760</name>
</gene>
<feature type="signal peptide" evidence="1">
    <location>
        <begin position="1"/>
        <end position="32"/>
    </location>
</feature>
<dbReference type="EMBL" id="MJGC01000060">
    <property type="protein sequence ID" value="OEJ74842.1"/>
    <property type="molecule type" value="Genomic_DNA"/>
</dbReference>
<comment type="caution">
    <text evidence="2">The sequence shown here is derived from an EMBL/GenBank/DDBJ whole genome shotgun (WGS) entry which is preliminary data.</text>
</comment>
<name>A0A1E5QJJ1_9CYAN</name>
<protein>
    <submittedName>
        <fullName evidence="2">Uncharacterized protein</fullName>
    </submittedName>
</protein>
<proteinExistence type="predicted"/>
<dbReference type="AlphaFoldDB" id="A0A1E5QJJ1"/>